<dbReference type="GO" id="GO:0006098">
    <property type="term" value="P:pentose-phosphate shunt"/>
    <property type="evidence" value="ECO:0007669"/>
    <property type="project" value="TreeGrafter"/>
</dbReference>
<keyword evidence="6 11" id="KW-0808">Transferase</keyword>
<keyword evidence="7" id="KW-0479">Metal-binding</keyword>
<accession>A0A485BIQ8</accession>
<comment type="cofactor">
    <cofactor evidence="2">
        <name>thiamine diphosphate</name>
        <dbReference type="ChEBI" id="CHEBI:58937"/>
    </cofactor>
</comment>
<dbReference type="Pfam" id="PF22613">
    <property type="entry name" value="Transketolase_C_1"/>
    <property type="match status" value="1"/>
</dbReference>
<proteinExistence type="inferred from homology"/>
<evidence type="ECO:0000313" key="11">
    <source>
        <dbReference type="EMBL" id="VFS72076.1"/>
    </source>
</evidence>
<evidence type="ECO:0000313" key="12">
    <source>
        <dbReference type="Proteomes" id="UP000401081"/>
    </source>
</evidence>
<comment type="cofactor">
    <cofactor evidence="1">
        <name>Mg(2+)</name>
        <dbReference type="ChEBI" id="CHEBI:18420"/>
    </cofactor>
</comment>
<dbReference type="GO" id="GO:0046872">
    <property type="term" value="F:metal ion binding"/>
    <property type="evidence" value="ECO:0007669"/>
    <property type="project" value="UniProtKB-KW"/>
</dbReference>
<evidence type="ECO:0000256" key="7">
    <source>
        <dbReference type="ARBA" id="ARBA00022723"/>
    </source>
</evidence>
<comment type="similarity">
    <text evidence="3">Belongs to the transketolase family.</text>
</comment>
<dbReference type="SUPFAM" id="SSF52922">
    <property type="entry name" value="TK C-terminal domain-like"/>
    <property type="match status" value="1"/>
</dbReference>
<evidence type="ECO:0000256" key="6">
    <source>
        <dbReference type="ARBA" id="ARBA00022679"/>
    </source>
</evidence>
<evidence type="ECO:0000256" key="5">
    <source>
        <dbReference type="ARBA" id="ARBA00013152"/>
    </source>
</evidence>
<protein>
    <recommendedName>
        <fullName evidence="5">transketolase</fullName>
        <ecNumber evidence="5">2.2.1.1</ecNumber>
    </recommendedName>
</protein>
<comment type="subunit">
    <text evidence="4">Homodimer.</text>
</comment>
<evidence type="ECO:0000256" key="9">
    <source>
        <dbReference type="ARBA" id="ARBA00023052"/>
    </source>
</evidence>
<dbReference type="EC" id="2.2.1.1" evidence="5"/>
<dbReference type="PANTHER" id="PTHR43522">
    <property type="entry name" value="TRANSKETOLASE"/>
    <property type="match status" value="1"/>
</dbReference>
<dbReference type="InterPro" id="IPR055152">
    <property type="entry name" value="Transketolase-like_C_2"/>
</dbReference>
<dbReference type="GO" id="GO:0004802">
    <property type="term" value="F:transketolase activity"/>
    <property type="evidence" value="ECO:0007669"/>
    <property type="project" value="UniProtKB-EC"/>
</dbReference>
<dbReference type="FunFam" id="3.40.50.920:FF:000003">
    <property type="entry name" value="Transketolase"/>
    <property type="match status" value="1"/>
</dbReference>
<keyword evidence="9" id="KW-0786">Thiamine pyrophosphate</keyword>
<dbReference type="PANTHER" id="PTHR43522:SF2">
    <property type="entry name" value="TRANSKETOLASE 1-RELATED"/>
    <property type="match status" value="1"/>
</dbReference>
<evidence type="ECO:0000259" key="10">
    <source>
        <dbReference type="Pfam" id="PF22613"/>
    </source>
</evidence>
<evidence type="ECO:0000256" key="2">
    <source>
        <dbReference type="ARBA" id="ARBA00001964"/>
    </source>
</evidence>
<dbReference type="Proteomes" id="UP000401081">
    <property type="component" value="Unassembled WGS sequence"/>
</dbReference>
<dbReference type="GO" id="GO:0005829">
    <property type="term" value="C:cytosol"/>
    <property type="evidence" value="ECO:0007669"/>
    <property type="project" value="TreeGrafter"/>
</dbReference>
<dbReference type="InterPro" id="IPR009014">
    <property type="entry name" value="Transketo_C/PFOR_II"/>
</dbReference>
<keyword evidence="12" id="KW-1185">Reference proteome</keyword>
<gene>
    <name evidence="11" type="primary">tktA_9</name>
    <name evidence="11" type="ORF">NCTC12993_04809</name>
</gene>
<keyword evidence="8" id="KW-0460">Magnesium</keyword>
<name>A0A485BIQ8_KLUCR</name>
<dbReference type="AlphaFoldDB" id="A0A485BIQ8"/>
<evidence type="ECO:0000256" key="3">
    <source>
        <dbReference type="ARBA" id="ARBA00007131"/>
    </source>
</evidence>
<evidence type="ECO:0000256" key="1">
    <source>
        <dbReference type="ARBA" id="ARBA00001946"/>
    </source>
</evidence>
<organism evidence="11 12">
    <name type="scientific">Kluyvera cryocrescens</name>
    <name type="common">Kluyvera citrophila</name>
    <dbReference type="NCBI Taxonomy" id="580"/>
    <lineage>
        <taxon>Bacteria</taxon>
        <taxon>Pseudomonadati</taxon>
        <taxon>Pseudomonadota</taxon>
        <taxon>Gammaproteobacteria</taxon>
        <taxon>Enterobacterales</taxon>
        <taxon>Enterobacteriaceae</taxon>
        <taxon>Kluyvera</taxon>
    </lineage>
</organism>
<reference evidence="11 12" key="1">
    <citation type="submission" date="2019-03" db="EMBL/GenBank/DDBJ databases">
        <authorList>
            <consortium name="Pathogen Informatics"/>
        </authorList>
    </citation>
    <scope>NUCLEOTIDE SEQUENCE [LARGE SCALE GENOMIC DNA]</scope>
    <source>
        <strain evidence="11 12">NCTC12993</strain>
    </source>
</reference>
<sequence length="99" mass="11119">MAAAQTLQQEGHRIRVVSLPCTERFDKQDEAYKESVLPKQVRNRLAIEASIEGFWQRYVGLDGKVIGMNSFGESAPAGVLFKHFGFTKENVTETARSML</sequence>
<feature type="domain" description="Transketolase-like C-terminal" evidence="10">
    <location>
        <begin position="1"/>
        <end position="87"/>
    </location>
</feature>
<dbReference type="EMBL" id="CAADJD010000021">
    <property type="protein sequence ID" value="VFS72076.1"/>
    <property type="molecule type" value="Genomic_DNA"/>
</dbReference>
<dbReference type="Gene3D" id="3.40.50.920">
    <property type="match status" value="1"/>
</dbReference>
<dbReference type="InterPro" id="IPR033247">
    <property type="entry name" value="Transketolase_fam"/>
</dbReference>
<evidence type="ECO:0000256" key="8">
    <source>
        <dbReference type="ARBA" id="ARBA00022842"/>
    </source>
</evidence>
<evidence type="ECO:0000256" key="4">
    <source>
        <dbReference type="ARBA" id="ARBA00011738"/>
    </source>
</evidence>